<dbReference type="EMBL" id="JAIVGD010000003">
    <property type="protein sequence ID" value="KAH0776308.1"/>
    <property type="molecule type" value="Genomic_DNA"/>
</dbReference>
<comment type="caution">
    <text evidence="1">The sequence shown here is derived from an EMBL/GenBank/DDBJ whole genome shotgun (WGS) entry which is preliminary data.</text>
</comment>
<protein>
    <recommendedName>
        <fullName evidence="3">Ulp1 protease family, C-terminal catalytic domain containing protein</fullName>
    </recommendedName>
</protein>
<evidence type="ECO:0000313" key="2">
    <source>
        <dbReference type="Proteomes" id="UP000826656"/>
    </source>
</evidence>
<name>A0ABQ7W8B2_SOLTU</name>
<gene>
    <name evidence="1" type="ORF">KY290_007719</name>
</gene>
<organism evidence="1 2">
    <name type="scientific">Solanum tuberosum</name>
    <name type="common">Potato</name>
    <dbReference type="NCBI Taxonomy" id="4113"/>
    <lineage>
        <taxon>Eukaryota</taxon>
        <taxon>Viridiplantae</taxon>
        <taxon>Streptophyta</taxon>
        <taxon>Embryophyta</taxon>
        <taxon>Tracheophyta</taxon>
        <taxon>Spermatophyta</taxon>
        <taxon>Magnoliopsida</taxon>
        <taxon>eudicotyledons</taxon>
        <taxon>Gunneridae</taxon>
        <taxon>Pentapetalae</taxon>
        <taxon>asterids</taxon>
        <taxon>lamiids</taxon>
        <taxon>Solanales</taxon>
        <taxon>Solanaceae</taxon>
        <taxon>Solanoideae</taxon>
        <taxon>Solaneae</taxon>
        <taxon>Solanum</taxon>
    </lineage>
</organism>
<keyword evidence="2" id="KW-1185">Reference proteome</keyword>
<dbReference type="Proteomes" id="UP000826656">
    <property type="component" value="Unassembled WGS sequence"/>
</dbReference>
<evidence type="ECO:0008006" key="3">
    <source>
        <dbReference type="Google" id="ProtNLM"/>
    </source>
</evidence>
<accession>A0ABQ7W8B2</accession>
<dbReference type="PANTHER" id="PTHR33022">
    <property type="entry name" value="DUF1985 DOMAIN-CONTAINING PROTEIN"/>
    <property type="match status" value="1"/>
</dbReference>
<proteinExistence type="predicted"/>
<sequence length="325" mass="37246">MDDDVRQLHPFEGCGILYQMSSSLMDEFSHWIEKGLLKSHANKKSFEDKYRAKSALFGVDHIDFVVAFPLDKNWFYTMSQPKKCWTDEHIDVIFYYLHKKSKQRSMDQYKYTTVNCLFKSHINNAHTRYYNSHADDIISTQEHIARGAAVSIHERISLGVGCGGTKKKANKVYDSDSGPRKKVHSGDIKKLSQILPNYLHDSGFFEKTERTDWAALDAYKDKKSGELLGPQHSFDVEFAQDIMQQEKDSLDCEMFVAAFAEFLSDEINMSYDSFGSDYLCKRYATLLWKYGLDKAKAGYVSDNDDPPRLKSVLNPAAENELVNVG</sequence>
<dbReference type="Gene3D" id="3.40.395.10">
    <property type="entry name" value="Adenoviral Proteinase, Chain A"/>
    <property type="match status" value="1"/>
</dbReference>
<evidence type="ECO:0000313" key="1">
    <source>
        <dbReference type="EMBL" id="KAH0776308.1"/>
    </source>
</evidence>
<dbReference type="PANTHER" id="PTHR33022:SF13">
    <property type="entry name" value="UBIQUITIN-LIKE PROTEASE FAMILY PROFILE DOMAIN-CONTAINING PROTEIN"/>
    <property type="match status" value="1"/>
</dbReference>
<reference evidence="1 2" key="1">
    <citation type="journal article" date="2021" name="bioRxiv">
        <title>Chromosome-scale and haplotype-resolved genome assembly of a tetraploid potato cultivar.</title>
        <authorList>
            <person name="Sun H."/>
            <person name="Jiao W.-B."/>
            <person name="Krause K."/>
            <person name="Campoy J.A."/>
            <person name="Goel M."/>
            <person name="Folz-Donahue K."/>
            <person name="Kukat C."/>
            <person name="Huettel B."/>
            <person name="Schneeberger K."/>
        </authorList>
    </citation>
    <scope>NUCLEOTIDE SEQUENCE [LARGE SCALE GENOMIC DNA]</scope>
    <source>
        <strain evidence="1">SolTubOtavaFocal</strain>
        <tissue evidence="1">Leaves</tissue>
    </source>
</reference>